<dbReference type="SUPFAM" id="SSF50494">
    <property type="entry name" value="Trypsin-like serine proteases"/>
    <property type="match status" value="1"/>
</dbReference>
<keyword evidence="2" id="KW-0964">Secreted</keyword>
<feature type="domain" description="EGF-like" evidence="11">
    <location>
        <begin position="112"/>
        <end position="144"/>
    </location>
</feature>
<evidence type="ECO:0000256" key="9">
    <source>
        <dbReference type="RuleBase" id="RU363034"/>
    </source>
</evidence>
<evidence type="ECO:0000259" key="12">
    <source>
        <dbReference type="PROSITE" id="PS50240"/>
    </source>
</evidence>
<evidence type="ECO:0000313" key="13">
    <source>
        <dbReference type="EMBL" id="CAL4136874.1"/>
    </source>
</evidence>
<evidence type="ECO:0000313" key="14">
    <source>
        <dbReference type="Proteomes" id="UP001497623"/>
    </source>
</evidence>
<dbReference type="PROSITE" id="PS00135">
    <property type="entry name" value="TRYPSIN_SER"/>
    <property type="match status" value="1"/>
</dbReference>
<organism evidence="13 14">
    <name type="scientific">Meganyctiphanes norvegica</name>
    <name type="common">Northern krill</name>
    <name type="synonym">Thysanopoda norvegica</name>
    <dbReference type="NCBI Taxonomy" id="48144"/>
    <lineage>
        <taxon>Eukaryota</taxon>
        <taxon>Metazoa</taxon>
        <taxon>Ecdysozoa</taxon>
        <taxon>Arthropoda</taxon>
        <taxon>Crustacea</taxon>
        <taxon>Multicrustacea</taxon>
        <taxon>Malacostraca</taxon>
        <taxon>Eumalacostraca</taxon>
        <taxon>Eucarida</taxon>
        <taxon>Euphausiacea</taxon>
        <taxon>Euphausiidae</taxon>
        <taxon>Meganyctiphanes</taxon>
    </lineage>
</organism>
<dbReference type="Proteomes" id="UP001497623">
    <property type="component" value="Unassembled WGS sequence"/>
</dbReference>
<dbReference type="AlphaFoldDB" id="A0AAV2RTG9"/>
<dbReference type="PRINTS" id="PR00722">
    <property type="entry name" value="CHYMOTRYPSIN"/>
</dbReference>
<dbReference type="FunFam" id="2.40.10.10:FF:000002">
    <property type="entry name" value="Transmembrane protease serine"/>
    <property type="match status" value="1"/>
</dbReference>
<dbReference type="InterPro" id="IPR033116">
    <property type="entry name" value="TRYPSIN_SER"/>
</dbReference>
<sequence length="561" mass="61393">YVSLKLYKYKVLMNVILLPHAGGPGFTDDDYNSDEKPQKQQFSSHEQDCPVEGCGNGDCLNSYYCRCWPGWTGPRCDQEEVDEECPGGCGRGECVGPSLCDCYEGWGGYKCDQALCDDNCNGNGRCVKPGQCECEKGFIGHQCQYDTTLSVTLTESRPKRIKPGDGLSMQKTDRTSQLGKFPSISKGADNNGCQDASPDCNSLKMFCDMKEIREGHLCDKTCGFCGADQSPRPIKTKGGSSKSKGFTLFGPPKPMETKGGSTKRKESDMFESTASPPRTGPNLNGRKSIGREPCECGRPNELGFGAKIVGGDEVKPPHRYPWQVALKRGKYYTASCGGTLINEKWVLSAAHCYGEFTTSNCKNDAGGERFIVVIGEHDQKTKKDNAPYYEEINVKRHINHPQWNCHTFRFDFSLLELIKPVNFKGHLQPICLPADDSKKYGGEKATVSGWGLTSEGGSQSKTLQQVILTVRDLNCGGYTGFQMSPEKMCVGGYEKGLDSCQGDSGGPLFLRHAKGHIQIGVVSSGFGCAHDGVPGVYARISKVLGWINTVTNMYQGYCIRN</sequence>
<feature type="domain" description="EGF-like" evidence="11">
    <location>
        <begin position="45"/>
        <end position="77"/>
    </location>
</feature>
<dbReference type="PROSITE" id="PS50240">
    <property type="entry name" value="TRYPSIN_DOM"/>
    <property type="match status" value="1"/>
</dbReference>
<dbReference type="InterPro" id="IPR001254">
    <property type="entry name" value="Trypsin_dom"/>
</dbReference>
<dbReference type="PROSITE" id="PS00134">
    <property type="entry name" value="TRYPSIN_HIS"/>
    <property type="match status" value="1"/>
</dbReference>
<keyword evidence="6 8" id="KW-1015">Disulfide bond</keyword>
<keyword evidence="8" id="KW-0245">EGF-like domain</keyword>
<feature type="disulfide bond" evidence="8">
    <location>
        <begin position="134"/>
        <end position="143"/>
    </location>
</feature>
<dbReference type="GO" id="GO:0004252">
    <property type="term" value="F:serine-type endopeptidase activity"/>
    <property type="evidence" value="ECO:0007669"/>
    <property type="project" value="InterPro"/>
</dbReference>
<comment type="subcellular location">
    <subcellularLocation>
        <location evidence="1">Secreted</location>
    </subcellularLocation>
</comment>
<feature type="disulfide bond" evidence="8">
    <location>
        <begin position="49"/>
        <end position="59"/>
    </location>
</feature>
<evidence type="ECO:0000256" key="1">
    <source>
        <dbReference type="ARBA" id="ARBA00004613"/>
    </source>
</evidence>
<dbReference type="InterPro" id="IPR050430">
    <property type="entry name" value="Peptidase_S1"/>
</dbReference>
<dbReference type="InterPro" id="IPR000742">
    <property type="entry name" value="EGF"/>
</dbReference>
<feature type="disulfide bond" evidence="8">
    <location>
        <begin position="116"/>
        <end position="126"/>
    </location>
</feature>
<dbReference type="InterPro" id="IPR009003">
    <property type="entry name" value="Peptidase_S1_PA"/>
</dbReference>
<feature type="region of interest" description="Disordered" evidence="10">
    <location>
        <begin position="235"/>
        <end position="290"/>
    </location>
</feature>
<evidence type="ECO:0000256" key="4">
    <source>
        <dbReference type="ARBA" id="ARBA00022801"/>
    </source>
</evidence>
<feature type="non-terminal residue" evidence="13">
    <location>
        <position position="1"/>
    </location>
</feature>
<dbReference type="PROSITE" id="PS50026">
    <property type="entry name" value="EGF_3"/>
    <property type="match status" value="2"/>
</dbReference>
<gene>
    <name evidence="13" type="ORF">MNOR_LOCUS27884</name>
</gene>
<dbReference type="PANTHER" id="PTHR24276:SF91">
    <property type="entry name" value="AT26814P-RELATED"/>
    <property type="match status" value="1"/>
</dbReference>
<dbReference type="InterPro" id="IPR043504">
    <property type="entry name" value="Peptidase_S1_PA_chymotrypsin"/>
</dbReference>
<dbReference type="InterPro" id="IPR001314">
    <property type="entry name" value="Peptidase_S1A"/>
</dbReference>
<dbReference type="Pfam" id="PF23106">
    <property type="entry name" value="EGF_Teneurin"/>
    <property type="match status" value="1"/>
</dbReference>
<dbReference type="Gene3D" id="2.40.10.10">
    <property type="entry name" value="Trypsin-like serine proteases"/>
    <property type="match status" value="1"/>
</dbReference>
<evidence type="ECO:0000256" key="2">
    <source>
        <dbReference type="ARBA" id="ARBA00022525"/>
    </source>
</evidence>
<evidence type="ECO:0000259" key="11">
    <source>
        <dbReference type="PROSITE" id="PS50026"/>
    </source>
</evidence>
<dbReference type="PROSITE" id="PS00022">
    <property type="entry name" value="EGF_1"/>
    <property type="match status" value="2"/>
</dbReference>
<evidence type="ECO:0000256" key="7">
    <source>
        <dbReference type="ARBA" id="ARBA00024195"/>
    </source>
</evidence>
<dbReference type="SMART" id="SM00181">
    <property type="entry name" value="EGF"/>
    <property type="match status" value="3"/>
</dbReference>
<protein>
    <submittedName>
        <fullName evidence="13">Uncharacterized protein</fullName>
    </submittedName>
</protein>
<dbReference type="GO" id="GO:0006508">
    <property type="term" value="P:proteolysis"/>
    <property type="evidence" value="ECO:0007669"/>
    <property type="project" value="UniProtKB-KW"/>
</dbReference>
<feature type="domain" description="Peptidase S1" evidence="12">
    <location>
        <begin position="308"/>
        <end position="552"/>
    </location>
</feature>
<feature type="region of interest" description="Disordered" evidence="10">
    <location>
        <begin position="158"/>
        <end position="181"/>
    </location>
</feature>
<accession>A0AAV2RTG9</accession>
<dbReference type="FunFam" id="2.40.10.10:FF:000068">
    <property type="entry name" value="transmembrane protease serine 2"/>
    <property type="match status" value="1"/>
</dbReference>
<feature type="disulfide bond" evidence="8">
    <location>
        <begin position="67"/>
        <end position="76"/>
    </location>
</feature>
<name>A0AAV2RTG9_MEGNR</name>
<keyword evidence="4 9" id="KW-0378">Hydrolase</keyword>
<evidence type="ECO:0000256" key="10">
    <source>
        <dbReference type="SAM" id="MobiDB-lite"/>
    </source>
</evidence>
<dbReference type="Pfam" id="PF00089">
    <property type="entry name" value="Trypsin"/>
    <property type="match status" value="1"/>
</dbReference>
<keyword evidence="14" id="KW-1185">Reference proteome</keyword>
<evidence type="ECO:0000256" key="6">
    <source>
        <dbReference type="ARBA" id="ARBA00023157"/>
    </source>
</evidence>
<reference evidence="13 14" key="1">
    <citation type="submission" date="2024-05" db="EMBL/GenBank/DDBJ databases">
        <authorList>
            <person name="Wallberg A."/>
        </authorList>
    </citation>
    <scope>NUCLEOTIDE SEQUENCE [LARGE SCALE GENOMIC DNA]</scope>
</reference>
<evidence type="ECO:0000256" key="5">
    <source>
        <dbReference type="ARBA" id="ARBA00022825"/>
    </source>
</evidence>
<dbReference type="InterPro" id="IPR018114">
    <property type="entry name" value="TRYPSIN_HIS"/>
</dbReference>
<proteinExistence type="inferred from homology"/>
<comment type="similarity">
    <text evidence="7">Belongs to the peptidase S1 family. CLIP subfamily.</text>
</comment>
<evidence type="ECO:0000256" key="3">
    <source>
        <dbReference type="ARBA" id="ARBA00022670"/>
    </source>
</evidence>
<keyword evidence="3 9" id="KW-0645">Protease</keyword>
<comment type="caution">
    <text evidence="13">The sequence shown here is derived from an EMBL/GenBank/DDBJ whole genome shotgun (WGS) entry which is preliminary data.</text>
</comment>
<comment type="caution">
    <text evidence="8">Lacks conserved residue(s) required for the propagation of feature annotation.</text>
</comment>
<evidence type="ECO:0000256" key="8">
    <source>
        <dbReference type="PROSITE-ProRule" id="PRU00076"/>
    </source>
</evidence>
<dbReference type="CDD" id="cd00190">
    <property type="entry name" value="Tryp_SPc"/>
    <property type="match status" value="1"/>
</dbReference>
<dbReference type="PANTHER" id="PTHR24276">
    <property type="entry name" value="POLYSERASE-RELATED"/>
    <property type="match status" value="1"/>
</dbReference>
<dbReference type="EMBL" id="CAXKWB010029987">
    <property type="protein sequence ID" value="CAL4136874.1"/>
    <property type="molecule type" value="Genomic_DNA"/>
</dbReference>
<dbReference type="PROSITE" id="PS01186">
    <property type="entry name" value="EGF_2"/>
    <property type="match status" value="2"/>
</dbReference>
<dbReference type="SMART" id="SM00020">
    <property type="entry name" value="Tryp_SPc"/>
    <property type="match status" value="1"/>
</dbReference>
<keyword evidence="5 9" id="KW-0720">Serine protease</keyword>
<dbReference type="GO" id="GO:0005576">
    <property type="term" value="C:extracellular region"/>
    <property type="evidence" value="ECO:0007669"/>
    <property type="project" value="UniProtKB-SubCell"/>
</dbReference>
<dbReference type="Gene3D" id="2.10.25.10">
    <property type="entry name" value="Laminin"/>
    <property type="match status" value="2"/>
</dbReference>